<accession>A0ABR1TCV0</accession>
<dbReference type="EMBL" id="JAQQWL010000012">
    <property type="protein sequence ID" value="KAK8043821.1"/>
    <property type="molecule type" value="Genomic_DNA"/>
</dbReference>
<name>A0ABR1TCV0_9PEZI</name>
<gene>
    <name evidence="1" type="ORF">PG994_012659</name>
</gene>
<keyword evidence="2" id="KW-1185">Reference proteome</keyword>
<dbReference type="RefSeq" id="XP_066710216.1">
    <property type="nucleotide sequence ID" value="XM_066864068.1"/>
</dbReference>
<dbReference type="GeneID" id="92097131"/>
<protein>
    <submittedName>
        <fullName evidence="1">Uncharacterized protein</fullName>
    </submittedName>
</protein>
<evidence type="ECO:0000313" key="1">
    <source>
        <dbReference type="EMBL" id="KAK8043821.1"/>
    </source>
</evidence>
<sequence length="84" mass="9526">MMPNICDSEYIVQTATAAVVVVETKQGEREYVRFDDIDHLGILLSHPPFLQQGGCMLLHCRKCVDEVSIGGQWRMSMAWANQKE</sequence>
<dbReference type="Proteomes" id="UP001480595">
    <property type="component" value="Unassembled WGS sequence"/>
</dbReference>
<evidence type="ECO:0000313" key="2">
    <source>
        <dbReference type="Proteomes" id="UP001480595"/>
    </source>
</evidence>
<organism evidence="1 2">
    <name type="scientific">Apiospora phragmitis</name>
    <dbReference type="NCBI Taxonomy" id="2905665"/>
    <lineage>
        <taxon>Eukaryota</taxon>
        <taxon>Fungi</taxon>
        <taxon>Dikarya</taxon>
        <taxon>Ascomycota</taxon>
        <taxon>Pezizomycotina</taxon>
        <taxon>Sordariomycetes</taxon>
        <taxon>Xylariomycetidae</taxon>
        <taxon>Amphisphaeriales</taxon>
        <taxon>Apiosporaceae</taxon>
        <taxon>Apiospora</taxon>
    </lineage>
</organism>
<comment type="caution">
    <text evidence="1">The sequence shown here is derived from an EMBL/GenBank/DDBJ whole genome shotgun (WGS) entry which is preliminary data.</text>
</comment>
<proteinExistence type="predicted"/>
<reference evidence="1 2" key="1">
    <citation type="submission" date="2023-01" db="EMBL/GenBank/DDBJ databases">
        <title>Analysis of 21 Apiospora genomes using comparative genomics revels a genus with tremendous synthesis potential of carbohydrate active enzymes and secondary metabolites.</title>
        <authorList>
            <person name="Sorensen T."/>
        </authorList>
    </citation>
    <scope>NUCLEOTIDE SEQUENCE [LARGE SCALE GENOMIC DNA]</scope>
    <source>
        <strain evidence="1 2">CBS 135458</strain>
    </source>
</reference>